<reference evidence="2" key="2">
    <citation type="submission" date="2023-06" db="EMBL/GenBank/DDBJ databases">
        <authorList>
            <person name="Ma L."/>
            <person name="Liu K.-W."/>
            <person name="Li Z."/>
            <person name="Hsiao Y.-Y."/>
            <person name="Qi Y."/>
            <person name="Fu T."/>
            <person name="Tang G."/>
            <person name="Zhang D."/>
            <person name="Sun W.-H."/>
            <person name="Liu D.-K."/>
            <person name="Li Y."/>
            <person name="Chen G.-Z."/>
            <person name="Liu X.-D."/>
            <person name="Liao X.-Y."/>
            <person name="Jiang Y.-T."/>
            <person name="Yu X."/>
            <person name="Hao Y."/>
            <person name="Huang J."/>
            <person name="Zhao X.-W."/>
            <person name="Ke S."/>
            <person name="Chen Y.-Y."/>
            <person name="Wu W.-L."/>
            <person name="Hsu J.-L."/>
            <person name="Lin Y.-F."/>
            <person name="Huang M.-D."/>
            <person name="Li C.-Y."/>
            <person name="Huang L."/>
            <person name="Wang Z.-W."/>
            <person name="Zhao X."/>
            <person name="Zhong W.-Y."/>
            <person name="Peng D.-H."/>
            <person name="Ahmad S."/>
            <person name="Lan S."/>
            <person name="Zhang J.-S."/>
            <person name="Tsai W.-C."/>
            <person name="Van De Peer Y."/>
            <person name="Liu Z.-J."/>
        </authorList>
    </citation>
    <scope>NUCLEOTIDE SEQUENCE</scope>
    <source>
        <strain evidence="2">CP</strain>
        <tissue evidence="2">Leaves</tissue>
    </source>
</reference>
<reference evidence="2" key="1">
    <citation type="journal article" date="2023" name="Nat. Commun.">
        <title>Diploid and tetraploid genomes of Acorus and the evolution of monocots.</title>
        <authorList>
            <person name="Ma L."/>
            <person name="Liu K.W."/>
            <person name="Li Z."/>
            <person name="Hsiao Y.Y."/>
            <person name="Qi Y."/>
            <person name="Fu T."/>
            <person name="Tang G.D."/>
            <person name="Zhang D."/>
            <person name="Sun W.H."/>
            <person name="Liu D.K."/>
            <person name="Li Y."/>
            <person name="Chen G.Z."/>
            <person name="Liu X.D."/>
            <person name="Liao X.Y."/>
            <person name="Jiang Y.T."/>
            <person name="Yu X."/>
            <person name="Hao Y."/>
            <person name="Huang J."/>
            <person name="Zhao X.W."/>
            <person name="Ke S."/>
            <person name="Chen Y.Y."/>
            <person name="Wu W.L."/>
            <person name="Hsu J.L."/>
            <person name="Lin Y.F."/>
            <person name="Huang M.D."/>
            <person name="Li C.Y."/>
            <person name="Huang L."/>
            <person name="Wang Z.W."/>
            <person name="Zhao X."/>
            <person name="Zhong W.Y."/>
            <person name="Peng D.H."/>
            <person name="Ahmad S."/>
            <person name="Lan S."/>
            <person name="Zhang J.S."/>
            <person name="Tsai W.C."/>
            <person name="Van de Peer Y."/>
            <person name="Liu Z.J."/>
        </authorList>
    </citation>
    <scope>NUCLEOTIDE SEQUENCE</scope>
    <source>
        <strain evidence="2">CP</strain>
    </source>
</reference>
<feature type="region of interest" description="Disordered" evidence="1">
    <location>
        <begin position="1"/>
        <end position="65"/>
    </location>
</feature>
<organism evidence="2 3">
    <name type="scientific">Acorus calamus</name>
    <name type="common">Sweet flag</name>
    <dbReference type="NCBI Taxonomy" id="4465"/>
    <lineage>
        <taxon>Eukaryota</taxon>
        <taxon>Viridiplantae</taxon>
        <taxon>Streptophyta</taxon>
        <taxon>Embryophyta</taxon>
        <taxon>Tracheophyta</taxon>
        <taxon>Spermatophyta</taxon>
        <taxon>Magnoliopsida</taxon>
        <taxon>Liliopsida</taxon>
        <taxon>Acoraceae</taxon>
        <taxon>Acorus</taxon>
    </lineage>
</organism>
<evidence type="ECO:0000313" key="2">
    <source>
        <dbReference type="EMBL" id="KAK1292220.1"/>
    </source>
</evidence>
<comment type="caution">
    <text evidence="2">The sequence shown here is derived from an EMBL/GenBank/DDBJ whole genome shotgun (WGS) entry which is preliminary data.</text>
</comment>
<evidence type="ECO:0000313" key="3">
    <source>
        <dbReference type="Proteomes" id="UP001180020"/>
    </source>
</evidence>
<dbReference type="Proteomes" id="UP001180020">
    <property type="component" value="Unassembled WGS sequence"/>
</dbReference>
<proteinExistence type="predicted"/>
<keyword evidence="3" id="KW-1185">Reference proteome</keyword>
<gene>
    <name evidence="2" type="ORF">QJS10_CPB17g00575</name>
</gene>
<name>A0AAV9CTK5_ACOCL</name>
<evidence type="ECO:0000256" key="1">
    <source>
        <dbReference type="SAM" id="MobiDB-lite"/>
    </source>
</evidence>
<feature type="compositionally biased region" description="Low complexity" evidence="1">
    <location>
        <begin position="1"/>
        <end position="21"/>
    </location>
</feature>
<protein>
    <submittedName>
        <fullName evidence="2">Uncharacterized protein</fullName>
    </submittedName>
</protein>
<sequence>MKRSSVPSRRSSGTSPSPGTPNYGSNMAGLHKGWSSVRVPLPSNNGSGRPPPKKQVAITNPLESS</sequence>
<dbReference type="AlphaFoldDB" id="A0AAV9CTK5"/>
<dbReference type="EMBL" id="JAUJYO010000017">
    <property type="protein sequence ID" value="KAK1292220.1"/>
    <property type="molecule type" value="Genomic_DNA"/>
</dbReference>
<accession>A0AAV9CTK5</accession>